<dbReference type="EMBL" id="JWIN03000017">
    <property type="protein sequence ID" value="KAB1264229.1"/>
    <property type="molecule type" value="Genomic_DNA"/>
</dbReference>
<proteinExistence type="predicted"/>
<keyword evidence="3" id="KW-1185">Reference proteome</keyword>
<dbReference type="Proteomes" id="UP000299084">
    <property type="component" value="Unassembled WGS sequence"/>
</dbReference>
<reference evidence="2 3" key="1">
    <citation type="journal article" date="2019" name="Mol. Ecol. Resour.">
        <title>Improving Illumina assemblies with Hi-C and long reads: an example with the North African dromedary.</title>
        <authorList>
            <person name="Elbers J.P."/>
            <person name="Rogers M.F."/>
            <person name="Perelman P.L."/>
            <person name="Proskuryakova A.A."/>
            <person name="Serdyukova N.A."/>
            <person name="Johnson W.E."/>
            <person name="Horin P."/>
            <person name="Corander J."/>
            <person name="Murphy D."/>
            <person name="Burger P.A."/>
        </authorList>
    </citation>
    <scope>NUCLEOTIDE SEQUENCE [LARGE SCALE GENOMIC DNA]</scope>
    <source>
        <strain evidence="2">Drom800</strain>
        <tissue evidence="2">Blood</tissue>
    </source>
</reference>
<dbReference type="AlphaFoldDB" id="A0A5N4CZG9"/>
<protein>
    <submittedName>
        <fullName evidence="2">Uncharacterized protein</fullName>
    </submittedName>
</protein>
<evidence type="ECO:0000256" key="1">
    <source>
        <dbReference type="SAM" id="MobiDB-lite"/>
    </source>
</evidence>
<organism evidence="2 3">
    <name type="scientific">Camelus dromedarius</name>
    <name type="common">Dromedary</name>
    <name type="synonym">Arabian camel</name>
    <dbReference type="NCBI Taxonomy" id="9838"/>
    <lineage>
        <taxon>Eukaryota</taxon>
        <taxon>Metazoa</taxon>
        <taxon>Chordata</taxon>
        <taxon>Craniata</taxon>
        <taxon>Vertebrata</taxon>
        <taxon>Euteleostomi</taxon>
        <taxon>Mammalia</taxon>
        <taxon>Eutheria</taxon>
        <taxon>Laurasiatheria</taxon>
        <taxon>Artiodactyla</taxon>
        <taxon>Tylopoda</taxon>
        <taxon>Camelidae</taxon>
        <taxon>Camelus</taxon>
    </lineage>
</organism>
<evidence type="ECO:0000313" key="2">
    <source>
        <dbReference type="EMBL" id="KAB1264229.1"/>
    </source>
</evidence>
<sequence>MPAHCWAEPGPGPLVGRAVSRGLCGSGSLLMGGAVLPPCVLFGLRLPYRLLGGASCPLHPQETLQNQQAGLAQVPLKSLPLPLDLVRSSFRVRLPREWNLRFPQSGEAPRAKPPWPSKPDVLGSPPPPNAGTWAGEPDVGLGAVTPVGGLCDLTNFQLVGGPPGGCGTRLYHEHAPPTVKKTQGPTVREGSSPLGGGGRLMKWWLLSCVSHLNSLSLRVLVCEMGMLMGPGPEVAVQMGCRLAQVSVCTRGERPSFRVLRRVYFVWLPARPVFWKTDRGVGSWLCCPLAEGAWLNLCVSGFSPVTAQRSLGTGVALGQTHCVPGAVPFLRPQLSGKVFLFEKFQGRM</sequence>
<feature type="region of interest" description="Disordered" evidence="1">
    <location>
        <begin position="104"/>
        <end position="137"/>
    </location>
</feature>
<comment type="caution">
    <text evidence="2">The sequence shown here is derived from an EMBL/GenBank/DDBJ whole genome shotgun (WGS) entry which is preliminary data.</text>
</comment>
<gene>
    <name evidence="2" type="ORF">Cadr_000020079</name>
</gene>
<name>A0A5N4CZG9_CAMDR</name>
<accession>A0A5N4CZG9</accession>
<evidence type="ECO:0000313" key="3">
    <source>
        <dbReference type="Proteomes" id="UP000299084"/>
    </source>
</evidence>